<dbReference type="GO" id="GO:0015807">
    <property type="term" value="P:L-amino acid transport"/>
    <property type="evidence" value="ECO:0007669"/>
    <property type="project" value="TreeGrafter"/>
</dbReference>
<name>A0A1M6H8S1_9FIRM</name>
<dbReference type="SMART" id="SM00382">
    <property type="entry name" value="AAA"/>
    <property type="match status" value="1"/>
</dbReference>
<sequence>MAPLLEIQNLEVCYGKAQVVKGVSLQVSRGDCVAIVGANGADKTSILRAMMGLVPPAGGRIILNGVDLTRRPAWERVAGGVGYVPEGRRIFPALSVEKNLLAGAYRVADQKKVRRSLARVYEIFPRLQERQRQLACTLSGGEQQMLAIGRALMADPQLLIIDEVSMGLAPAVVNQAFQLIDRLHHEGLTVLLVEQNARKALQVAEWGYLLENGEIILSGKASDLSGHPDFVGAYFGRNVQVK</sequence>
<dbReference type="AlphaFoldDB" id="A0A1M6H8S1"/>
<comment type="similarity">
    <text evidence="1">Belongs to the ABC transporter superfamily.</text>
</comment>
<accession>A0A1M6H8S1</accession>
<proteinExistence type="inferred from homology"/>
<dbReference type="STRING" id="1121432.SAMN02745219_01943"/>
<dbReference type="InterPro" id="IPR003593">
    <property type="entry name" value="AAA+_ATPase"/>
</dbReference>
<protein>
    <submittedName>
        <fullName evidence="7">Branched-chain amino acid transport system ATP-binding protein</fullName>
    </submittedName>
</protein>
<dbReference type="Pfam" id="PF00005">
    <property type="entry name" value="ABC_tran"/>
    <property type="match status" value="1"/>
</dbReference>
<keyword evidence="5" id="KW-0029">Amino-acid transport</keyword>
<dbReference type="GO" id="GO:0005524">
    <property type="term" value="F:ATP binding"/>
    <property type="evidence" value="ECO:0007669"/>
    <property type="project" value="UniProtKB-KW"/>
</dbReference>
<evidence type="ECO:0000313" key="8">
    <source>
        <dbReference type="Proteomes" id="UP000184529"/>
    </source>
</evidence>
<dbReference type="EMBL" id="FQZM01000022">
    <property type="protein sequence ID" value="SHJ18587.1"/>
    <property type="molecule type" value="Genomic_DNA"/>
</dbReference>
<evidence type="ECO:0000256" key="5">
    <source>
        <dbReference type="ARBA" id="ARBA00022970"/>
    </source>
</evidence>
<evidence type="ECO:0000256" key="1">
    <source>
        <dbReference type="ARBA" id="ARBA00005417"/>
    </source>
</evidence>
<keyword evidence="2" id="KW-0813">Transport</keyword>
<evidence type="ECO:0000256" key="4">
    <source>
        <dbReference type="ARBA" id="ARBA00022840"/>
    </source>
</evidence>
<dbReference type="SUPFAM" id="SSF52540">
    <property type="entry name" value="P-loop containing nucleoside triphosphate hydrolases"/>
    <property type="match status" value="1"/>
</dbReference>
<keyword evidence="8" id="KW-1185">Reference proteome</keyword>
<organism evidence="7 8">
    <name type="scientific">Desulfofundulus thermosubterraneus DSM 16057</name>
    <dbReference type="NCBI Taxonomy" id="1121432"/>
    <lineage>
        <taxon>Bacteria</taxon>
        <taxon>Bacillati</taxon>
        <taxon>Bacillota</taxon>
        <taxon>Clostridia</taxon>
        <taxon>Eubacteriales</taxon>
        <taxon>Peptococcaceae</taxon>
        <taxon>Desulfofundulus</taxon>
    </lineage>
</organism>
<dbReference type="PROSITE" id="PS50893">
    <property type="entry name" value="ABC_TRANSPORTER_2"/>
    <property type="match status" value="1"/>
</dbReference>
<dbReference type="Gene3D" id="3.40.50.300">
    <property type="entry name" value="P-loop containing nucleotide triphosphate hydrolases"/>
    <property type="match status" value="1"/>
</dbReference>
<reference evidence="8" key="1">
    <citation type="submission" date="2016-11" db="EMBL/GenBank/DDBJ databases">
        <authorList>
            <person name="Varghese N."/>
            <person name="Submissions S."/>
        </authorList>
    </citation>
    <scope>NUCLEOTIDE SEQUENCE [LARGE SCALE GENOMIC DNA]</scope>
    <source>
        <strain evidence="8">DSM 16057</strain>
    </source>
</reference>
<dbReference type="InterPro" id="IPR052156">
    <property type="entry name" value="BCAA_Transport_ATP-bd_LivF"/>
</dbReference>
<evidence type="ECO:0000256" key="3">
    <source>
        <dbReference type="ARBA" id="ARBA00022741"/>
    </source>
</evidence>
<dbReference type="PROSITE" id="PS00211">
    <property type="entry name" value="ABC_TRANSPORTER_1"/>
    <property type="match status" value="1"/>
</dbReference>
<dbReference type="Proteomes" id="UP000184529">
    <property type="component" value="Unassembled WGS sequence"/>
</dbReference>
<dbReference type="InterPro" id="IPR017871">
    <property type="entry name" value="ABC_transporter-like_CS"/>
</dbReference>
<gene>
    <name evidence="7" type="ORF">SAMN02745219_01943</name>
</gene>
<feature type="domain" description="ABC transporter" evidence="6">
    <location>
        <begin position="5"/>
        <end position="237"/>
    </location>
</feature>
<dbReference type="PANTHER" id="PTHR43820:SF4">
    <property type="entry name" value="HIGH-AFFINITY BRANCHED-CHAIN AMINO ACID TRANSPORT ATP-BINDING PROTEIN LIVF"/>
    <property type="match status" value="1"/>
</dbReference>
<dbReference type="InterPro" id="IPR027417">
    <property type="entry name" value="P-loop_NTPase"/>
</dbReference>
<evidence type="ECO:0000313" key="7">
    <source>
        <dbReference type="EMBL" id="SHJ18587.1"/>
    </source>
</evidence>
<evidence type="ECO:0000259" key="6">
    <source>
        <dbReference type="PROSITE" id="PS50893"/>
    </source>
</evidence>
<keyword evidence="4 7" id="KW-0067">ATP-binding</keyword>
<evidence type="ECO:0000256" key="2">
    <source>
        <dbReference type="ARBA" id="ARBA00022448"/>
    </source>
</evidence>
<dbReference type="GO" id="GO:0015658">
    <property type="term" value="F:branched-chain amino acid transmembrane transporter activity"/>
    <property type="evidence" value="ECO:0007669"/>
    <property type="project" value="TreeGrafter"/>
</dbReference>
<dbReference type="PANTHER" id="PTHR43820">
    <property type="entry name" value="HIGH-AFFINITY BRANCHED-CHAIN AMINO ACID TRANSPORT ATP-BINDING PROTEIN LIVF"/>
    <property type="match status" value="1"/>
</dbReference>
<dbReference type="GO" id="GO:0016887">
    <property type="term" value="F:ATP hydrolysis activity"/>
    <property type="evidence" value="ECO:0007669"/>
    <property type="project" value="InterPro"/>
</dbReference>
<dbReference type="CDD" id="cd03224">
    <property type="entry name" value="ABC_TM1139_LivF_branched"/>
    <property type="match status" value="1"/>
</dbReference>
<dbReference type="InterPro" id="IPR003439">
    <property type="entry name" value="ABC_transporter-like_ATP-bd"/>
</dbReference>
<keyword evidence="3" id="KW-0547">Nucleotide-binding</keyword>